<keyword evidence="5" id="KW-1185">Reference proteome</keyword>
<sequence>MHHFDIQTLIHHYGYIGVFFILFIENIGIPFPAETTLTISGIEWTQHVFKLVPLLVSASLGNIAGSTIGYGIGRFLGRPVIVRFGKYIGITNERLDKANDMFTKYQSPVVLFGKFIAGIRVLIPYLAGINKMSFLVFTIYNTMSAVVWAGLFIIVGKYIGIEWSRYHQVLHQYMVPTIVVIVLLVGIYFGLKLSHKRRAR</sequence>
<comment type="caution">
    <text evidence="4">The sequence shown here is derived from an EMBL/GenBank/DDBJ whole genome shotgun (WGS) entry which is preliminary data.</text>
</comment>
<evidence type="ECO:0000256" key="1">
    <source>
        <dbReference type="ARBA" id="ARBA00010792"/>
    </source>
</evidence>
<dbReference type="GO" id="GO:0005886">
    <property type="term" value="C:plasma membrane"/>
    <property type="evidence" value="ECO:0007669"/>
    <property type="project" value="TreeGrafter"/>
</dbReference>
<feature type="transmembrane region" description="Helical" evidence="2">
    <location>
        <begin position="51"/>
        <end position="72"/>
    </location>
</feature>
<dbReference type="InterPro" id="IPR032816">
    <property type="entry name" value="VTT_dom"/>
</dbReference>
<keyword evidence="2" id="KW-0812">Transmembrane</keyword>
<dbReference type="RefSeq" id="WP_054967766.1">
    <property type="nucleotide sequence ID" value="NZ_LJCO01000012.1"/>
</dbReference>
<feature type="transmembrane region" description="Helical" evidence="2">
    <location>
        <begin position="12"/>
        <end position="31"/>
    </location>
</feature>
<feature type="domain" description="VTT" evidence="3">
    <location>
        <begin position="48"/>
        <end position="157"/>
    </location>
</feature>
<gene>
    <name evidence="4" type="ORF">AN477_03335</name>
</gene>
<feature type="transmembrane region" description="Helical" evidence="2">
    <location>
        <begin position="173"/>
        <end position="191"/>
    </location>
</feature>
<dbReference type="Pfam" id="PF09335">
    <property type="entry name" value="VTT_dom"/>
    <property type="match status" value="1"/>
</dbReference>
<comment type="similarity">
    <text evidence="1">Belongs to the DedA family.</text>
</comment>
<keyword evidence="2" id="KW-0472">Membrane</keyword>
<protein>
    <recommendedName>
        <fullName evidence="3">VTT domain-containing protein</fullName>
    </recommendedName>
</protein>
<accession>A0A0N8PPT1</accession>
<evidence type="ECO:0000313" key="5">
    <source>
        <dbReference type="Proteomes" id="UP000050482"/>
    </source>
</evidence>
<feature type="transmembrane region" description="Helical" evidence="2">
    <location>
        <begin position="134"/>
        <end position="161"/>
    </location>
</feature>
<reference evidence="4 5" key="1">
    <citation type="submission" date="2015-09" db="EMBL/GenBank/DDBJ databases">
        <title>Draft genome sequence of Alicyclobacillus ferrooxydans DSM 22381.</title>
        <authorList>
            <person name="Hemp J."/>
        </authorList>
    </citation>
    <scope>NUCLEOTIDE SEQUENCE [LARGE SCALE GENOMIC DNA]</scope>
    <source>
        <strain evidence="4 5">TC-34</strain>
    </source>
</reference>
<dbReference type="Proteomes" id="UP000050482">
    <property type="component" value="Unassembled WGS sequence"/>
</dbReference>
<dbReference type="PANTHER" id="PTHR42709:SF9">
    <property type="entry name" value="ALKALINE PHOSPHATASE LIKE PROTEIN"/>
    <property type="match status" value="1"/>
</dbReference>
<name>A0A0N8PPT1_9BACL</name>
<proteinExistence type="inferred from homology"/>
<dbReference type="AlphaFoldDB" id="A0A0N8PPT1"/>
<dbReference type="OrthoDB" id="9782291at2"/>
<dbReference type="EMBL" id="LJCO01000012">
    <property type="protein sequence ID" value="KPV45189.1"/>
    <property type="molecule type" value="Genomic_DNA"/>
</dbReference>
<organism evidence="4 5">
    <name type="scientific">Alicyclobacillus ferrooxydans</name>
    <dbReference type="NCBI Taxonomy" id="471514"/>
    <lineage>
        <taxon>Bacteria</taxon>
        <taxon>Bacillati</taxon>
        <taxon>Bacillota</taxon>
        <taxon>Bacilli</taxon>
        <taxon>Bacillales</taxon>
        <taxon>Alicyclobacillaceae</taxon>
        <taxon>Alicyclobacillus</taxon>
    </lineage>
</organism>
<keyword evidence="2" id="KW-1133">Transmembrane helix</keyword>
<dbReference type="PATRIC" id="fig|471514.4.peg.3281"/>
<feature type="transmembrane region" description="Helical" evidence="2">
    <location>
        <begin position="109"/>
        <end position="127"/>
    </location>
</feature>
<evidence type="ECO:0000313" key="4">
    <source>
        <dbReference type="EMBL" id="KPV45189.1"/>
    </source>
</evidence>
<dbReference type="InterPro" id="IPR051311">
    <property type="entry name" value="DedA_domain"/>
</dbReference>
<dbReference type="PANTHER" id="PTHR42709">
    <property type="entry name" value="ALKALINE PHOSPHATASE LIKE PROTEIN"/>
    <property type="match status" value="1"/>
</dbReference>
<evidence type="ECO:0000256" key="2">
    <source>
        <dbReference type="SAM" id="Phobius"/>
    </source>
</evidence>
<evidence type="ECO:0000259" key="3">
    <source>
        <dbReference type="Pfam" id="PF09335"/>
    </source>
</evidence>